<sequence length="178" mass="19059">MLWKSRPAAVAPEARSSARPSDAGSRDLSAPTSPSGLRSPGRPPPRRLALRPRVPRPSSPPGGGGPRRAPGALRGGLSECREEWTVRLGMLPRVGAHRYFSDGACVVAVRGSGVDHRAHAFSSLYILCYNFGTYPNDSSHGDYVPSPEAGLIEQAPIPHDGLTVAPHRTQREGMLYFS</sequence>
<dbReference type="AlphaFoldDB" id="A0A212C6Z6"/>
<proteinExistence type="predicted"/>
<keyword evidence="3" id="KW-1185">Reference proteome</keyword>
<accession>A0A212C6Z6</accession>
<comment type="caution">
    <text evidence="2">The sequence shown here is derived from an EMBL/GenBank/DDBJ whole genome shotgun (WGS) entry which is preliminary data.</text>
</comment>
<dbReference type="Proteomes" id="UP000242450">
    <property type="component" value="Chromosome 27"/>
</dbReference>
<feature type="compositionally biased region" description="Basic residues" evidence="1">
    <location>
        <begin position="44"/>
        <end position="54"/>
    </location>
</feature>
<evidence type="ECO:0000256" key="1">
    <source>
        <dbReference type="SAM" id="MobiDB-lite"/>
    </source>
</evidence>
<name>A0A212C6Z6_CEREH</name>
<dbReference type="OrthoDB" id="6361509at2759"/>
<evidence type="ECO:0000313" key="3">
    <source>
        <dbReference type="Proteomes" id="UP000242450"/>
    </source>
</evidence>
<protein>
    <submittedName>
        <fullName evidence="2">Uncharacterized protein</fullName>
    </submittedName>
</protein>
<organism evidence="2 3">
    <name type="scientific">Cervus elaphus hippelaphus</name>
    <name type="common">European red deer</name>
    <dbReference type="NCBI Taxonomy" id="46360"/>
    <lineage>
        <taxon>Eukaryota</taxon>
        <taxon>Metazoa</taxon>
        <taxon>Chordata</taxon>
        <taxon>Craniata</taxon>
        <taxon>Vertebrata</taxon>
        <taxon>Euteleostomi</taxon>
        <taxon>Mammalia</taxon>
        <taxon>Eutheria</taxon>
        <taxon>Laurasiatheria</taxon>
        <taxon>Artiodactyla</taxon>
        <taxon>Ruminantia</taxon>
        <taxon>Pecora</taxon>
        <taxon>Cervidae</taxon>
        <taxon>Cervinae</taxon>
        <taxon>Cervus</taxon>
    </lineage>
</organism>
<gene>
    <name evidence="2" type="ORF">Celaphus_00017843</name>
</gene>
<reference evidence="2 3" key="1">
    <citation type="journal article" date="2018" name="Mol. Genet. Genomics">
        <title>The red deer Cervus elaphus genome CerEla1.0: sequencing, annotating, genes, and chromosomes.</title>
        <authorList>
            <person name="Bana N.A."/>
            <person name="Nyiri A."/>
            <person name="Nagy J."/>
            <person name="Frank K."/>
            <person name="Nagy T."/>
            <person name="Steger V."/>
            <person name="Schiller M."/>
            <person name="Lakatos P."/>
            <person name="Sugar L."/>
            <person name="Horn P."/>
            <person name="Barta E."/>
            <person name="Orosz L."/>
        </authorList>
    </citation>
    <scope>NUCLEOTIDE SEQUENCE [LARGE SCALE GENOMIC DNA]</scope>
    <source>
        <strain evidence="2">Hungarian</strain>
    </source>
</reference>
<evidence type="ECO:0000313" key="2">
    <source>
        <dbReference type="EMBL" id="OWK01756.1"/>
    </source>
</evidence>
<feature type="region of interest" description="Disordered" evidence="1">
    <location>
        <begin position="1"/>
        <end position="74"/>
    </location>
</feature>
<dbReference type="EMBL" id="MKHE01000027">
    <property type="protein sequence ID" value="OWK01756.1"/>
    <property type="molecule type" value="Genomic_DNA"/>
</dbReference>